<protein>
    <recommendedName>
        <fullName evidence="10">Uridine diphosphate glucose pyrophosphatase NUDT14</fullName>
        <ecNumber evidence="9">3.6.1.45</ecNumber>
    </recommendedName>
    <alternativeName>
        <fullName evidence="11">Nucleoside diphosphate-linked moiety X motif 14</fullName>
    </alternativeName>
</protein>
<proteinExistence type="predicted"/>
<comment type="subunit">
    <text evidence="3">Homodimer.</text>
</comment>
<evidence type="ECO:0000256" key="10">
    <source>
        <dbReference type="ARBA" id="ARBA00071467"/>
    </source>
</evidence>
<dbReference type="RefSeq" id="XP_025416699.1">
    <property type="nucleotide sequence ID" value="XM_025560914.1"/>
</dbReference>
<dbReference type="InterPro" id="IPR004385">
    <property type="entry name" value="NDP_pyrophosphatase"/>
</dbReference>
<comment type="subcellular location">
    <subcellularLocation>
        <location evidence="2">Cytoplasm</location>
    </subcellularLocation>
</comment>
<dbReference type="PANTHER" id="PTHR11839:SF15">
    <property type="entry name" value="URIDINE DIPHOSPHATE GLUCOSE PYROPHOSPHATASE NUDT14"/>
    <property type="match status" value="1"/>
</dbReference>
<evidence type="ECO:0000256" key="11">
    <source>
        <dbReference type="ARBA" id="ARBA00080475"/>
    </source>
</evidence>
<evidence type="ECO:0000256" key="4">
    <source>
        <dbReference type="ARBA" id="ARBA00022490"/>
    </source>
</evidence>
<reference evidence="15 16" key="2">
    <citation type="submission" date="2025-04" db="UniProtKB">
        <authorList>
            <consortium name="RefSeq"/>
        </authorList>
    </citation>
    <scope>IDENTIFICATION</scope>
    <source>
        <tissue evidence="15 16">Whole body</tissue>
    </source>
</reference>
<dbReference type="FunFam" id="3.90.79.10:FF:000035">
    <property type="entry name" value="Uridine diphosphate glucose pyrophosphatase"/>
    <property type="match status" value="1"/>
</dbReference>
<keyword evidence="5" id="KW-0378">Hydrolase</keyword>
<dbReference type="GO" id="GO:0005737">
    <property type="term" value="C:cytoplasm"/>
    <property type="evidence" value="ECO:0007669"/>
    <property type="project" value="UniProtKB-SubCell"/>
</dbReference>
<evidence type="ECO:0000313" key="14">
    <source>
        <dbReference type="Proteomes" id="UP000694846"/>
    </source>
</evidence>
<evidence type="ECO:0000256" key="3">
    <source>
        <dbReference type="ARBA" id="ARBA00011738"/>
    </source>
</evidence>
<dbReference type="EMBL" id="GGMS01007302">
    <property type="protein sequence ID" value="MBY76505.1"/>
    <property type="molecule type" value="Transcribed_RNA"/>
</dbReference>
<evidence type="ECO:0000313" key="13">
    <source>
        <dbReference type="EMBL" id="MBY76505.1"/>
    </source>
</evidence>
<comment type="function">
    <text evidence="8">Hydrolyzes UDP-glucose to glucose 1-phosphate and UMP and ADP-ribose to ribose 5-phosphate and AMP. The physiological substrate is probably UDP-glucose. Poor activity on other substrates such as ADP-glucose, CDP-glucose, GDP-glucose and GDP-mannose.</text>
</comment>
<dbReference type="NCBIfam" id="TIGR00052">
    <property type="entry name" value="nudix-type nucleoside diphosphatase, YffH/AdpP family"/>
    <property type="match status" value="1"/>
</dbReference>
<dbReference type="GO" id="GO:0006753">
    <property type="term" value="P:nucleoside phosphate metabolic process"/>
    <property type="evidence" value="ECO:0007669"/>
    <property type="project" value="TreeGrafter"/>
</dbReference>
<keyword evidence="6" id="KW-0460">Magnesium</keyword>
<comment type="cofactor">
    <cofactor evidence="1">
        <name>Mg(2+)</name>
        <dbReference type="ChEBI" id="CHEBI:18420"/>
    </cofactor>
</comment>
<dbReference type="CDD" id="cd18887">
    <property type="entry name" value="NUDIX_UGPPase_Nudt14"/>
    <property type="match status" value="1"/>
</dbReference>
<dbReference type="GO" id="GO:0008768">
    <property type="term" value="F:UDP-sugar diphosphatase activity"/>
    <property type="evidence" value="ECO:0007669"/>
    <property type="project" value="UniProtKB-EC"/>
</dbReference>
<accession>A0A2S2QFI1</accession>
<evidence type="ECO:0000256" key="8">
    <source>
        <dbReference type="ARBA" id="ARBA00054674"/>
    </source>
</evidence>
<gene>
    <name evidence="13" type="primary">NUDT14</name>
    <name evidence="15 16" type="synonym">LOC112687924</name>
    <name evidence="13" type="ORF">g.108453</name>
</gene>
<dbReference type="OrthoDB" id="10249920at2759"/>
<evidence type="ECO:0000313" key="16">
    <source>
        <dbReference type="RefSeq" id="XP_025416699.1"/>
    </source>
</evidence>
<dbReference type="AlphaFoldDB" id="A0A2S2QFI1"/>
<sequence length="213" mass="24079">MKPISDVRVVKTSESAFIKPFSILFKRGGHEIKWDLIDSHNGVYVIIYNRTRNTLVCVKQFRPGVYYKSIPENDRPKEGLIDIDKYPPSLGLTVEFCAGIVDKNKSLEEIAVDEIREECGYEVKVSDIQKIISCRSSVGSSGSVMTFFYTEVTDQMKISEGGGLEHEGEDIEVVEYTIPQIRDIITQSEVLNVSASFLFGMMWFLTNKIVLCT</sequence>
<evidence type="ECO:0000259" key="12">
    <source>
        <dbReference type="PROSITE" id="PS51462"/>
    </source>
</evidence>
<organism evidence="13">
    <name type="scientific">Sipha flava</name>
    <name type="common">yellow sugarcane aphid</name>
    <dbReference type="NCBI Taxonomy" id="143950"/>
    <lineage>
        <taxon>Eukaryota</taxon>
        <taxon>Metazoa</taxon>
        <taxon>Ecdysozoa</taxon>
        <taxon>Arthropoda</taxon>
        <taxon>Hexapoda</taxon>
        <taxon>Insecta</taxon>
        <taxon>Pterygota</taxon>
        <taxon>Neoptera</taxon>
        <taxon>Paraneoptera</taxon>
        <taxon>Hemiptera</taxon>
        <taxon>Sternorrhyncha</taxon>
        <taxon>Aphidomorpha</taxon>
        <taxon>Aphidoidea</taxon>
        <taxon>Aphididae</taxon>
        <taxon>Sipha</taxon>
    </lineage>
</organism>
<evidence type="ECO:0000313" key="15">
    <source>
        <dbReference type="RefSeq" id="XP_025416698.1"/>
    </source>
</evidence>
<evidence type="ECO:0000256" key="6">
    <source>
        <dbReference type="ARBA" id="ARBA00022842"/>
    </source>
</evidence>
<name>A0A2S2QFI1_9HEMI</name>
<dbReference type="InterPro" id="IPR015797">
    <property type="entry name" value="NUDIX_hydrolase-like_dom_sf"/>
</dbReference>
<dbReference type="EC" id="3.6.1.45" evidence="9"/>
<dbReference type="RefSeq" id="XP_025416698.1">
    <property type="nucleotide sequence ID" value="XM_025560913.1"/>
</dbReference>
<dbReference type="GO" id="GO:0019693">
    <property type="term" value="P:ribose phosphate metabolic process"/>
    <property type="evidence" value="ECO:0007669"/>
    <property type="project" value="TreeGrafter"/>
</dbReference>
<dbReference type="Gene3D" id="3.90.79.10">
    <property type="entry name" value="Nucleoside Triphosphate Pyrophosphohydrolase"/>
    <property type="match status" value="1"/>
</dbReference>
<feature type="domain" description="Nudix hydrolase" evidence="12">
    <location>
        <begin position="38"/>
        <end position="199"/>
    </location>
</feature>
<dbReference type="InterPro" id="IPR000086">
    <property type="entry name" value="NUDIX_hydrolase_dom"/>
</dbReference>
<evidence type="ECO:0000256" key="1">
    <source>
        <dbReference type="ARBA" id="ARBA00001946"/>
    </source>
</evidence>
<reference evidence="13" key="1">
    <citation type="submission" date="2018-04" db="EMBL/GenBank/DDBJ databases">
        <title>Transcriptome assembly of Sipha flava.</title>
        <authorList>
            <person name="Scully E.D."/>
            <person name="Geib S.M."/>
            <person name="Palmer N.A."/>
            <person name="Koch K."/>
            <person name="Bradshaw J."/>
            <person name="Heng-Moss T."/>
            <person name="Sarath G."/>
        </authorList>
    </citation>
    <scope>NUCLEOTIDE SEQUENCE</scope>
</reference>
<dbReference type="GO" id="GO:0046872">
    <property type="term" value="F:metal ion binding"/>
    <property type="evidence" value="ECO:0007669"/>
    <property type="project" value="InterPro"/>
</dbReference>
<evidence type="ECO:0000256" key="5">
    <source>
        <dbReference type="ARBA" id="ARBA00022801"/>
    </source>
</evidence>
<dbReference type="PROSITE" id="PS51462">
    <property type="entry name" value="NUDIX"/>
    <property type="match status" value="1"/>
</dbReference>
<dbReference type="SUPFAM" id="SSF55811">
    <property type="entry name" value="Nudix"/>
    <property type="match status" value="1"/>
</dbReference>
<keyword evidence="14" id="KW-1185">Reference proteome</keyword>
<dbReference type="PANTHER" id="PTHR11839">
    <property type="entry name" value="UDP/ADP-SUGAR PYROPHOSPHATASE"/>
    <property type="match status" value="1"/>
</dbReference>
<keyword evidence="4" id="KW-0963">Cytoplasm</keyword>
<evidence type="ECO:0000256" key="9">
    <source>
        <dbReference type="ARBA" id="ARBA00066480"/>
    </source>
</evidence>
<evidence type="ECO:0000256" key="7">
    <source>
        <dbReference type="ARBA" id="ARBA00051086"/>
    </source>
</evidence>
<evidence type="ECO:0000256" key="2">
    <source>
        <dbReference type="ARBA" id="ARBA00004496"/>
    </source>
</evidence>
<comment type="catalytic activity">
    <reaction evidence="7">
        <text>UDP-sugar + H2O = UMP + alpha-D-aldose 1-phosphate.</text>
        <dbReference type="EC" id="3.6.1.45"/>
    </reaction>
</comment>
<dbReference type="Proteomes" id="UP000694846">
    <property type="component" value="Unplaced"/>
</dbReference>